<name>A0A0F9UAX4_9ZZZZ</name>
<protein>
    <submittedName>
        <fullName evidence="2">Uncharacterized protein</fullName>
    </submittedName>
</protein>
<reference evidence="2" key="1">
    <citation type="journal article" date="2015" name="Nature">
        <title>Complex archaea that bridge the gap between prokaryotes and eukaryotes.</title>
        <authorList>
            <person name="Spang A."/>
            <person name="Saw J.H."/>
            <person name="Jorgensen S.L."/>
            <person name="Zaremba-Niedzwiedzka K."/>
            <person name="Martijn J."/>
            <person name="Lind A.E."/>
            <person name="van Eijk R."/>
            <person name="Schleper C."/>
            <person name="Guy L."/>
            <person name="Ettema T.J."/>
        </authorList>
    </citation>
    <scope>NUCLEOTIDE SEQUENCE</scope>
</reference>
<proteinExistence type="predicted"/>
<dbReference type="EMBL" id="LAZR01000125">
    <property type="protein sequence ID" value="KKN88769.1"/>
    <property type="molecule type" value="Genomic_DNA"/>
</dbReference>
<evidence type="ECO:0000256" key="1">
    <source>
        <dbReference type="SAM" id="MobiDB-lite"/>
    </source>
</evidence>
<sequence>MGCVSYICPECEHPICSDSFSGEHCILMLVKEGVVLEWMQGQYDSYGRVFKVETKGLGPHCGDEASYLWTAMDWGDIVSLHYNGCSYSGIAAYHSGCFDGDMENVTVSNDDPEQGWGEYQFPTEGTHGHGTTVKVKPKWTQPEVV</sequence>
<organism evidence="2">
    <name type="scientific">marine sediment metagenome</name>
    <dbReference type="NCBI Taxonomy" id="412755"/>
    <lineage>
        <taxon>unclassified sequences</taxon>
        <taxon>metagenomes</taxon>
        <taxon>ecological metagenomes</taxon>
    </lineage>
</organism>
<dbReference type="AlphaFoldDB" id="A0A0F9UAX4"/>
<feature type="region of interest" description="Disordered" evidence="1">
    <location>
        <begin position="126"/>
        <end position="145"/>
    </location>
</feature>
<comment type="caution">
    <text evidence="2">The sequence shown here is derived from an EMBL/GenBank/DDBJ whole genome shotgun (WGS) entry which is preliminary data.</text>
</comment>
<gene>
    <name evidence="2" type="ORF">LCGC14_0243760</name>
</gene>
<evidence type="ECO:0000313" key="2">
    <source>
        <dbReference type="EMBL" id="KKN88769.1"/>
    </source>
</evidence>
<accession>A0A0F9UAX4</accession>